<accession>A0A833QGG7</accession>
<comment type="caution">
    <text evidence="1">The sequence shown here is derived from an EMBL/GenBank/DDBJ whole genome shotgun (WGS) entry which is preliminary data.</text>
</comment>
<keyword evidence="2" id="KW-1185">Reference proteome</keyword>
<gene>
    <name evidence="1" type="ORF">FCM35_KLT21717</name>
</gene>
<dbReference type="AlphaFoldDB" id="A0A833QGG7"/>
<proteinExistence type="predicted"/>
<sequence length="193" mass="21425">MDLNQIYCFHPHHSSLSLGKISREEIAWIYIAALDSPNACDKTFEIWSALDEKQIAQVMVIAWEIWKACCAYIFSHTPVLPDKTIQHVRATTRDFSRYGSFQEPSSGGTGYVITKTGDLIQFAGEGCTRATSAFHVGCLSLLRAVQAVLARVRVQGKRDQDSSEVADIKDEPLDLMDGSVLHQRLANSTGHRA</sequence>
<reference evidence="1" key="1">
    <citation type="submission" date="2020-01" db="EMBL/GenBank/DDBJ databases">
        <title>Genome sequence of Kobresia littledalei, the first chromosome-level genome in the family Cyperaceae.</title>
        <authorList>
            <person name="Qu G."/>
        </authorList>
    </citation>
    <scope>NUCLEOTIDE SEQUENCE</scope>
    <source>
        <strain evidence="1">C.B.Clarke</strain>
        <tissue evidence="1">Leaf</tissue>
    </source>
</reference>
<name>A0A833QGG7_9POAL</name>
<dbReference type="Proteomes" id="UP000623129">
    <property type="component" value="Unassembled WGS sequence"/>
</dbReference>
<organism evidence="1 2">
    <name type="scientific">Carex littledalei</name>
    <dbReference type="NCBI Taxonomy" id="544730"/>
    <lineage>
        <taxon>Eukaryota</taxon>
        <taxon>Viridiplantae</taxon>
        <taxon>Streptophyta</taxon>
        <taxon>Embryophyta</taxon>
        <taxon>Tracheophyta</taxon>
        <taxon>Spermatophyta</taxon>
        <taxon>Magnoliopsida</taxon>
        <taxon>Liliopsida</taxon>
        <taxon>Poales</taxon>
        <taxon>Cyperaceae</taxon>
        <taxon>Cyperoideae</taxon>
        <taxon>Cariceae</taxon>
        <taxon>Carex</taxon>
        <taxon>Carex subgen. Euthyceras</taxon>
    </lineage>
</organism>
<evidence type="ECO:0000313" key="1">
    <source>
        <dbReference type="EMBL" id="KAF3320016.1"/>
    </source>
</evidence>
<evidence type="ECO:0000313" key="2">
    <source>
        <dbReference type="Proteomes" id="UP000623129"/>
    </source>
</evidence>
<protein>
    <submittedName>
        <fullName evidence="1">Uncharacterized protein</fullName>
    </submittedName>
</protein>
<dbReference type="OrthoDB" id="1632771at2759"/>
<dbReference type="EMBL" id="SWLB01000177">
    <property type="protein sequence ID" value="KAF3320016.1"/>
    <property type="molecule type" value="Genomic_DNA"/>
</dbReference>